<dbReference type="eggNOG" id="ENOG502QWDY">
    <property type="taxonomic scope" value="Eukaryota"/>
</dbReference>
<evidence type="ECO:0000256" key="16">
    <source>
        <dbReference type="PROSITE-ProRule" id="PRU10141"/>
    </source>
</evidence>
<dbReference type="FunFam" id="1.10.510.10:FF:001023">
    <property type="entry name" value="Os07g0541700 protein"/>
    <property type="match status" value="1"/>
</dbReference>
<keyword evidence="4" id="KW-0808">Transferase</keyword>
<evidence type="ECO:0000256" key="2">
    <source>
        <dbReference type="ARBA" id="ARBA00012513"/>
    </source>
</evidence>
<evidence type="ECO:0000256" key="6">
    <source>
        <dbReference type="ARBA" id="ARBA00022729"/>
    </source>
</evidence>
<sequence length="807" mass="87996">MAGDSNGEPWHESVVEVAEPMDFGEAERCSECGTERQSQRCWQSGAEGGGKRRSQRSGKQRRMRTVRGEWERAREARTSGSIVFLLVEVVAILFTGATSKDTTNPFTSLDCPSPPPSASPSPPSSAINSTFQSNVLALLDDLPSAAGPTGFASLSRGEGADRAFVRGMCRGDSTPDDCATYLRSAVLDINGHCNSNRRAAIWYDKCFLSYADTNASTAYENSYHAELYNVNNVTDKVGFERTYYALMSRLRARAANDTARMFAAGEAVYDPGADNGTMYGLVQCMRDRTAAECDRCLNDSVQQLPSCCWGHQGGVVLGYNYYVRVEIYTYYDLTVDAQPPSPGPSASSSKPSIGEGQGEPASILQLTALDEDATEATSVGDHGLMAVADLDREAVAEMEKGEGEAQSRGWLMTDDASVGWLLGHGKKGTNVIVATTVSIGTILLVAVFIAVFIYRRKTTKTMIPPDNTGNEEDNDYVDPPTLNLTVLRAATRNFSAENKLGEGGFGEVFKGILEDGEEIAVKRLSKTSSQGFHELKNELVLAAKLKHKNLVRLLGVCLQEEKLLVYEYMPNRSLDTILFEPEKRQQLDWRKRFMIICGIARGLLYLHEESSQKIIHRDLKPSNVLLDEDMIPKISDFGLARAFGGEQSKDVTRRPMVTGRRSNGMYASTKSDTYESADSTSLLSYVWEKWRTRSLADAVDASLGGRYPENEVFSCVQIGLLCVQENPADRPDISAVVLMLSSNSTSLQTPSKPAFFFGSGSIASLDAAGGHAFFGGRGSEVAAISSNKMSSNPISENEVTISELQPR</sequence>
<name>A0A0E0P5S6_ORYRU</name>
<dbReference type="CDD" id="cd23509">
    <property type="entry name" value="Gnk2-like"/>
    <property type="match status" value="2"/>
</dbReference>
<reference evidence="22" key="1">
    <citation type="submission" date="2013-06" db="EMBL/GenBank/DDBJ databases">
        <authorList>
            <person name="Zhao Q."/>
        </authorList>
    </citation>
    <scope>NUCLEOTIDE SEQUENCE</scope>
    <source>
        <strain evidence="22">cv. W1943</strain>
    </source>
</reference>
<feature type="region of interest" description="Disordered" evidence="17">
    <location>
        <begin position="20"/>
        <end position="69"/>
    </location>
</feature>
<evidence type="ECO:0000259" key="20">
    <source>
        <dbReference type="PROSITE" id="PS51473"/>
    </source>
</evidence>
<dbReference type="InterPro" id="IPR002902">
    <property type="entry name" value="GNK2"/>
</dbReference>
<dbReference type="Gene3D" id="3.30.430.20">
    <property type="entry name" value="Gnk2 domain, C-X8-C-X2-C motif"/>
    <property type="match status" value="2"/>
</dbReference>
<keyword evidence="9" id="KW-0418">Kinase</keyword>
<feature type="binding site" evidence="16">
    <location>
        <position position="522"/>
    </location>
    <ligand>
        <name>ATP</name>
        <dbReference type="ChEBI" id="CHEBI:30616"/>
    </ligand>
</feature>
<keyword evidence="6" id="KW-0732">Signal</keyword>
<dbReference type="InterPro" id="IPR008271">
    <property type="entry name" value="Ser/Thr_kinase_AS"/>
</dbReference>
<evidence type="ECO:0000256" key="8">
    <source>
        <dbReference type="ARBA" id="ARBA00022741"/>
    </source>
</evidence>
<dbReference type="InterPro" id="IPR000719">
    <property type="entry name" value="Prot_kinase_dom"/>
</dbReference>
<keyword evidence="5 18" id="KW-0812">Transmembrane</keyword>
<organism evidence="21 22">
    <name type="scientific">Oryza rufipogon</name>
    <name type="common">Brownbeard rice</name>
    <name type="synonym">Asian wild rice</name>
    <dbReference type="NCBI Taxonomy" id="4529"/>
    <lineage>
        <taxon>Eukaryota</taxon>
        <taxon>Viridiplantae</taxon>
        <taxon>Streptophyta</taxon>
        <taxon>Embryophyta</taxon>
        <taxon>Tracheophyta</taxon>
        <taxon>Spermatophyta</taxon>
        <taxon>Magnoliopsida</taxon>
        <taxon>Liliopsida</taxon>
        <taxon>Poales</taxon>
        <taxon>Poaceae</taxon>
        <taxon>BOP clade</taxon>
        <taxon>Oryzoideae</taxon>
        <taxon>Oryzeae</taxon>
        <taxon>Oryzinae</taxon>
        <taxon>Oryza</taxon>
    </lineage>
</organism>
<evidence type="ECO:0000256" key="14">
    <source>
        <dbReference type="ARBA" id="ARBA00047899"/>
    </source>
</evidence>
<dbReference type="PANTHER" id="PTHR27002">
    <property type="entry name" value="RECEPTOR-LIKE SERINE/THREONINE-PROTEIN KINASE SD1-8"/>
    <property type="match status" value="1"/>
</dbReference>
<dbReference type="GO" id="GO:0004674">
    <property type="term" value="F:protein serine/threonine kinase activity"/>
    <property type="evidence" value="ECO:0007669"/>
    <property type="project" value="UniProtKB-KW"/>
</dbReference>
<keyword evidence="22" id="KW-1185">Reference proteome</keyword>
<proteinExistence type="predicted"/>
<evidence type="ECO:0000259" key="19">
    <source>
        <dbReference type="PROSITE" id="PS50011"/>
    </source>
</evidence>
<evidence type="ECO:0000256" key="1">
    <source>
        <dbReference type="ARBA" id="ARBA00004167"/>
    </source>
</evidence>
<feature type="transmembrane region" description="Helical" evidence="18">
    <location>
        <begin position="431"/>
        <end position="454"/>
    </location>
</feature>
<dbReference type="Gene3D" id="1.10.510.10">
    <property type="entry name" value="Transferase(Phosphotransferase) domain 1"/>
    <property type="match status" value="1"/>
</dbReference>
<evidence type="ECO:0000256" key="9">
    <source>
        <dbReference type="ARBA" id="ARBA00022777"/>
    </source>
</evidence>
<feature type="compositionally biased region" description="Basic residues" evidence="17">
    <location>
        <begin position="51"/>
        <end position="65"/>
    </location>
</feature>
<evidence type="ECO:0000256" key="12">
    <source>
        <dbReference type="ARBA" id="ARBA00023136"/>
    </source>
</evidence>
<keyword evidence="10 16" id="KW-0067">ATP-binding</keyword>
<dbReference type="PROSITE" id="PS50011">
    <property type="entry name" value="PROTEIN_KINASE_DOM"/>
    <property type="match status" value="1"/>
</dbReference>
<dbReference type="EnsemblPlants" id="ORUFI04G04500.1">
    <property type="protein sequence ID" value="ORUFI04G04500.1"/>
    <property type="gene ID" value="ORUFI04G04500"/>
</dbReference>
<dbReference type="InterPro" id="IPR001245">
    <property type="entry name" value="Ser-Thr/Tyr_kinase_cat_dom"/>
</dbReference>
<dbReference type="FunFam" id="3.30.430.20:FF:000007">
    <property type="entry name" value="Cysteine-rich receptor-like protein kinase 11"/>
    <property type="match status" value="1"/>
</dbReference>
<dbReference type="HOGENOM" id="CLU_000288_35_7_1"/>
<dbReference type="GO" id="GO:0005886">
    <property type="term" value="C:plasma membrane"/>
    <property type="evidence" value="ECO:0007669"/>
    <property type="project" value="TreeGrafter"/>
</dbReference>
<dbReference type="Gene3D" id="3.30.200.20">
    <property type="entry name" value="Phosphorylase Kinase, domain 1"/>
    <property type="match status" value="1"/>
</dbReference>
<dbReference type="SMART" id="SM00220">
    <property type="entry name" value="S_TKc"/>
    <property type="match status" value="1"/>
</dbReference>
<dbReference type="PANTHER" id="PTHR27002:SF372">
    <property type="entry name" value="OS04G0197200 PROTEIN"/>
    <property type="match status" value="1"/>
</dbReference>
<dbReference type="PROSITE" id="PS00108">
    <property type="entry name" value="PROTEIN_KINASE_ST"/>
    <property type="match status" value="1"/>
</dbReference>
<evidence type="ECO:0000256" key="5">
    <source>
        <dbReference type="ARBA" id="ARBA00022692"/>
    </source>
</evidence>
<comment type="catalytic activity">
    <reaction evidence="14">
        <text>L-threonyl-[protein] + ATP = O-phospho-L-threonyl-[protein] + ADP + H(+)</text>
        <dbReference type="Rhea" id="RHEA:46608"/>
        <dbReference type="Rhea" id="RHEA-COMP:11060"/>
        <dbReference type="Rhea" id="RHEA-COMP:11605"/>
        <dbReference type="ChEBI" id="CHEBI:15378"/>
        <dbReference type="ChEBI" id="CHEBI:30013"/>
        <dbReference type="ChEBI" id="CHEBI:30616"/>
        <dbReference type="ChEBI" id="CHEBI:61977"/>
        <dbReference type="ChEBI" id="CHEBI:456216"/>
        <dbReference type="EC" id="2.7.11.1"/>
    </reaction>
</comment>
<evidence type="ECO:0000256" key="18">
    <source>
        <dbReference type="SAM" id="Phobius"/>
    </source>
</evidence>
<dbReference type="Proteomes" id="UP000008022">
    <property type="component" value="Unassembled WGS sequence"/>
</dbReference>
<dbReference type="FunFam" id="3.30.200.20:FF:000806">
    <property type="entry name" value="Putative DUF26-domain protein kinase family protein"/>
    <property type="match status" value="1"/>
</dbReference>
<evidence type="ECO:0000313" key="21">
    <source>
        <dbReference type="EnsemblPlants" id="ORUFI04G04500.1"/>
    </source>
</evidence>
<feature type="region of interest" description="Disordered" evidence="17">
    <location>
        <begin position="788"/>
        <end position="807"/>
    </location>
</feature>
<keyword evidence="8 16" id="KW-0547">Nucleotide-binding</keyword>
<keyword evidence="3" id="KW-0723">Serine/threonine-protein kinase</keyword>
<dbReference type="PROSITE" id="PS51473">
    <property type="entry name" value="GNK2"/>
    <property type="match status" value="2"/>
</dbReference>
<dbReference type="Pfam" id="PF01657">
    <property type="entry name" value="Stress-antifung"/>
    <property type="match status" value="2"/>
</dbReference>
<feature type="region of interest" description="Disordered" evidence="17">
    <location>
        <begin position="103"/>
        <end position="126"/>
    </location>
</feature>
<dbReference type="EC" id="2.7.11.1" evidence="2"/>
<feature type="compositionally biased region" description="Pro residues" evidence="17">
    <location>
        <begin position="112"/>
        <end position="123"/>
    </location>
</feature>
<feature type="domain" description="Protein kinase" evidence="19">
    <location>
        <begin position="494"/>
        <end position="755"/>
    </location>
</feature>
<keyword evidence="13" id="KW-0325">Glycoprotein</keyword>
<comment type="catalytic activity">
    <reaction evidence="15">
        <text>L-seryl-[protein] + ATP = O-phospho-L-seryl-[protein] + ADP + H(+)</text>
        <dbReference type="Rhea" id="RHEA:17989"/>
        <dbReference type="Rhea" id="RHEA-COMP:9863"/>
        <dbReference type="Rhea" id="RHEA-COMP:11604"/>
        <dbReference type="ChEBI" id="CHEBI:15378"/>
        <dbReference type="ChEBI" id="CHEBI:29999"/>
        <dbReference type="ChEBI" id="CHEBI:30616"/>
        <dbReference type="ChEBI" id="CHEBI:83421"/>
        <dbReference type="ChEBI" id="CHEBI:456216"/>
        <dbReference type="EC" id="2.7.11.1"/>
    </reaction>
</comment>
<dbReference type="STRING" id="4529.A0A0E0P5S6"/>
<dbReference type="SUPFAM" id="SSF56112">
    <property type="entry name" value="Protein kinase-like (PK-like)"/>
    <property type="match status" value="1"/>
</dbReference>
<protein>
    <recommendedName>
        <fullName evidence="2">non-specific serine/threonine protein kinase</fullName>
        <ecNumber evidence="2">2.7.11.1</ecNumber>
    </recommendedName>
</protein>
<dbReference type="InterPro" id="IPR011009">
    <property type="entry name" value="Kinase-like_dom_sf"/>
</dbReference>
<evidence type="ECO:0000256" key="3">
    <source>
        <dbReference type="ARBA" id="ARBA00022527"/>
    </source>
</evidence>
<reference evidence="21" key="2">
    <citation type="submission" date="2015-06" db="UniProtKB">
        <authorList>
            <consortium name="EnsemblPlants"/>
        </authorList>
    </citation>
    <scope>IDENTIFICATION</scope>
</reference>
<evidence type="ECO:0000313" key="22">
    <source>
        <dbReference type="Proteomes" id="UP000008022"/>
    </source>
</evidence>
<dbReference type="AlphaFoldDB" id="A0A0E0P5S6"/>
<accession>A0A0E0P5S6</accession>
<dbReference type="InterPro" id="IPR038408">
    <property type="entry name" value="GNK2_sf"/>
</dbReference>
<evidence type="ECO:0000256" key="13">
    <source>
        <dbReference type="ARBA" id="ARBA00023180"/>
    </source>
</evidence>
<comment type="subcellular location">
    <subcellularLocation>
        <location evidence="1">Membrane</location>
        <topology evidence="1">Single-pass membrane protein</topology>
    </subcellularLocation>
</comment>
<evidence type="ECO:0000256" key="4">
    <source>
        <dbReference type="ARBA" id="ARBA00022679"/>
    </source>
</evidence>
<evidence type="ECO:0000256" key="15">
    <source>
        <dbReference type="ARBA" id="ARBA00048679"/>
    </source>
</evidence>
<feature type="compositionally biased region" description="Basic and acidic residues" evidence="17">
    <location>
        <begin position="25"/>
        <end position="38"/>
    </location>
</feature>
<dbReference type="OMA" id="TCIEVGL"/>
<feature type="region of interest" description="Disordered" evidence="17">
    <location>
        <begin position="338"/>
        <end position="358"/>
    </location>
</feature>
<evidence type="ECO:0000256" key="10">
    <source>
        <dbReference type="ARBA" id="ARBA00022840"/>
    </source>
</evidence>
<dbReference type="GO" id="GO:0005524">
    <property type="term" value="F:ATP binding"/>
    <property type="evidence" value="ECO:0007669"/>
    <property type="project" value="UniProtKB-UniRule"/>
</dbReference>
<feature type="domain" description="Gnk2-homologous" evidence="20">
    <location>
        <begin position="221"/>
        <end position="330"/>
    </location>
</feature>
<keyword evidence="11 18" id="KW-1133">Transmembrane helix</keyword>
<evidence type="ECO:0000256" key="17">
    <source>
        <dbReference type="SAM" id="MobiDB-lite"/>
    </source>
</evidence>
<dbReference type="Pfam" id="PF07714">
    <property type="entry name" value="PK_Tyr_Ser-Thr"/>
    <property type="match status" value="1"/>
</dbReference>
<evidence type="ECO:0000256" key="7">
    <source>
        <dbReference type="ARBA" id="ARBA00022737"/>
    </source>
</evidence>
<keyword evidence="7" id="KW-0677">Repeat</keyword>
<dbReference type="InterPro" id="IPR017441">
    <property type="entry name" value="Protein_kinase_ATP_BS"/>
</dbReference>
<feature type="domain" description="Gnk2-homologous" evidence="20">
    <location>
        <begin position="113"/>
        <end position="215"/>
    </location>
</feature>
<dbReference type="Gramene" id="ORUFI04G04500.1">
    <property type="protein sequence ID" value="ORUFI04G04500.1"/>
    <property type="gene ID" value="ORUFI04G04500"/>
</dbReference>
<dbReference type="PROSITE" id="PS00107">
    <property type="entry name" value="PROTEIN_KINASE_ATP"/>
    <property type="match status" value="1"/>
</dbReference>
<evidence type="ECO:0000256" key="11">
    <source>
        <dbReference type="ARBA" id="ARBA00022989"/>
    </source>
</evidence>
<keyword evidence="12 18" id="KW-0472">Membrane</keyword>